<proteinExistence type="predicted"/>
<protein>
    <recommendedName>
        <fullName evidence="2">DUF6249 domain-containing protein</fullName>
    </recommendedName>
</protein>
<dbReference type="AlphaFoldDB" id="A0A644ZVI9"/>
<evidence type="ECO:0000256" key="1">
    <source>
        <dbReference type="SAM" id="Phobius"/>
    </source>
</evidence>
<reference evidence="3" key="1">
    <citation type="submission" date="2019-08" db="EMBL/GenBank/DDBJ databases">
        <authorList>
            <person name="Kucharzyk K."/>
            <person name="Murdoch R.W."/>
            <person name="Higgins S."/>
            <person name="Loffler F."/>
        </authorList>
    </citation>
    <scope>NUCLEOTIDE SEQUENCE</scope>
</reference>
<feature type="transmembrane region" description="Helical" evidence="1">
    <location>
        <begin position="134"/>
        <end position="150"/>
    </location>
</feature>
<evidence type="ECO:0000259" key="2">
    <source>
        <dbReference type="Pfam" id="PF19762"/>
    </source>
</evidence>
<feature type="domain" description="DUF6249" evidence="2">
    <location>
        <begin position="71"/>
        <end position="180"/>
    </location>
</feature>
<gene>
    <name evidence="3" type="ORF">SDC9_91627</name>
</gene>
<dbReference type="Pfam" id="PF19762">
    <property type="entry name" value="DUF6249"/>
    <property type="match status" value="1"/>
</dbReference>
<keyword evidence="1" id="KW-1133">Transmembrane helix</keyword>
<name>A0A644ZVI9_9ZZZZ</name>
<keyword evidence="1" id="KW-0472">Membrane</keyword>
<sequence>MLGTVQPASAQEEKTVSNVKTELTQAEKDSILFEKLSADQLLELKKIEKEVEMERIDANSREDMPLNGLGIVTIVLLPFLFIITIIYLNVKQKNIESKRKYELYMKSLEMGQTIPEHFFDEPKSVSKTSNLKRGIILLMVGISFGLFAFIKKDTDLIILLAAIIPTFVGIGYLLVHKLEKPKKEIAEQSNEQI</sequence>
<comment type="caution">
    <text evidence="3">The sequence shown here is derived from an EMBL/GenBank/DDBJ whole genome shotgun (WGS) entry which is preliminary data.</text>
</comment>
<evidence type="ECO:0000313" key="3">
    <source>
        <dbReference type="EMBL" id="MPM44945.1"/>
    </source>
</evidence>
<dbReference type="InterPro" id="IPR046216">
    <property type="entry name" value="DUF6249"/>
</dbReference>
<dbReference type="EMBL" id="VSSQ01010678">
    <property type="protein sequence ID" value="MPM44945.1"/>
    <property type="molecule type" value="Genomic_DNA"/>
</dbReference>
<feature type="transmembrane region" description="Helical" evidence="1">
    <location>
        <begin position="156"/>
        <end position="175"/>
    </location>
</feature>
<organism evidence="3">
    <name type="scientific">bioreactor metagenome</name>
    <dbReference type="NCBI Taxonomy" id="1076179"/>
    <lineage>
        <taxon>unclassified sequences</taxon>
        <taxon>metagenomes</taxon>
        <taxon>ecological metagenomes</taxon>
    </lineage>
</organism>
<feature type="transmembrane region" description="Helical" evidence="1">
    <location>
        <begin position="69"/>
        <end position="90"/>
    </location>
</feature>
<keyword evidence="1" id="KW-0812">Transmembrane</keyword>
<accession>A0A644ZVI9</accession>